<name>A0AAQ3KP80_9LILI</name>
<dbReference type="Gene3D" id="1.10.287.110">
    <property type="entry name" value="DnaJ domain"/>
    <property type="match status" value="1"/>
</dbReference>
<dbReference type="Pfam" id="PF00226">
    <property type="entry name" value="DnaJ"/>
    <property type="match status" value="1"/>
</dbReference>
<accession>A0AAQ3KP80</accession>
<dbReference type="PANTHER" id="PTHR44137:SF13">
    <property type="entry name" value="CHAPERONE DNAJ-DOMAIN SUPERFAMILY PROTEIN"/>
    <property type="match status" value="1"/>
</dbReference>
<dbReference type="PRINTS" id="PR00625">
    <property type="entry name" value="JDOMAIN"/>
</dbReference>
<dbReference type="InterPro" id="IPR018253">
    <property type="entry name" value="DnaJ_domain_CS"/>
</dbReference>
<sequence length="248" mass="29000">MAQQTREEEAGSKAQLVREICSTGSVFASCTHRRRSPRKASVFVDWYLILRVDEDAKFDVIRKRYCQLALQIHPDKNKQPEANVAFNLVSEAYACLSDKAKRKAFSLERRNNFCKECYKNSHLTICHGNKQKPSKSTGYPKQNKSLHTLRELQKRFMEECEVIESCLISNKACRREEYPLFNPCDQLPGYPHLRQGIKNPTMNRWHFNTSHVQDQYRRCSRSKKGDLESPVFEIGMKNCYPTNKNYCF</sequence>
<dbReference type="SUPFAM" id="SSF46565">
    <property type="entry name" value="Chaperone J-domain"/>
    <property type="match status" value="1"/>
</dbReference>
<protein>
    <recommendedName>
        <fullName evidence="1">J domain-containing protein</fullName>
    </recommendedName>
</protein>
<dbReference type="InterPro" id="IPR036869">
    <property type="entry name" value="J_dom_sf"/>
</dbReference>
<reference evidence="2 3" key="1">
    <citation type="submission" date="2023-10" db="EMBL/GenBank/DDBJ databases">
        <title>Chromosome-scale genome assembly provides insights into flower coloration mechanisms of Canna indica.</title>
        <authorList>
            <person name="Li C."/>
        </authorList>
    </citation>
    <scope>NUCLEOTIDE SEQUENCE [LARGE SCALE GENOMIC DNA]</scope>
    <source>
        <tissue evidence="2">Flower</tissue>
    </source>
</reference>
<dbReference type="EMBL" id="CP136895">
    <property type="protein sequence ID" value="WOL11809.1"/>
    <property type="molecule type" value="Genomic_DNA"/>
</dbReference>
<evidence type="ECO:0000313" key="3">
    <source>
        <dbReference type="Proteomes" id="UP001327560"/>
    </source>
</evidence>
<dbReference type="PROSITE" id="PS51257">
    <property type="entry name" value="PROKAR_LIPOPROTEIN"/>
    <property type="match status" value="1"/>
</dbReference>
<evidence type="ECO:0000313" key="2">
    <source>
        <dbReference type="EMBL" id="WOL11809.1"/>
    </source>
</evidence>
<evidence type="ECO:0000259" key="1">
    <source>
        <dbReference type="PROSITE" id="PS50076"/>
    </source>
</evidence>
<dbReference type="AlphaFoldDB" id="A0AAQ3KP80"/>
<dbReference type="PROSITE" id="PS00636">
    <property type="entry name" value="DNAJ_1"/>
    <property type="match status" value="1"/>
</dbReference>
<dbReference type="InterPro" id="IPR001623">
    <property type="entry name" value="DnaJ_domain"/>
</dbReference>
<dbReference type="Proteomes" id="UP001327560">
    <property type="component" value="Chromosome 6"/>
</dbReference>
<organism evidence="2 3">
    <name type="scientific">Canna indica</name>
    <name type="common">Indian-shot</name>
    <dbReference type="NCBI Taxonomy" id="4628"/>
    <lineage>
        <taxon>Eukaryota</taxon>
        <taxon>Viridiplantae</taxon>
        <taxon>Streptophyta</taxon>
        <taxon>Embryophyta</taxon>
        <taxon>Tracheophyta</taxon>
        <taxon>Spermatophyta</taxon>
        <taxon>Magnoliopsida</taxon>
        <taxon>Liliopsida</taxon>
        <taxon>Zingiberales</taxon>
        <taxon>Cannaceae</taxon>
        <taxon>Canna</taxon>
    </lineage>
</organism>
<proteinExistence type="predicted"/>
<dbReference type="CDD" id="cd06257">
    <property type="entry name" value="DnaJ"/>
    <property type="match status" value="1"/>
</dbReference>
<dbReference type="PANTHER" id="PTHR44137">
    <property type="entry name" value="BNAC03G44070D PROTEIN"/>
    <property type="match status" value="1"/>
</dbReference>
<dbReference type="PROSITE" id="PS50076">
    <property type="entry name" value="DNAJ_2"/>
    <property type="match status" value="1"/>
</dbReference>
<dbReference type="GO" id="GO:0005783">
    <property type="term" value="C:endoplasmic reticulum"/>
    <property type="evidence" value="ECO:0007669"/>
    <property type="project" value="UniProtKB-ARBA"/>
</dbReference>
<dbReference type="SMART" id="SM00271">
    <property type="entry name" value="DnaJ"/>
    <property type="match status" value="1"/>
</dbReference>
<keyword evidence="3" id="KW-1185">Reference proteome</keyword>
<gene>
    <name evidence="2" type="ORF">Cni_G20573</name>
</gene>
<feature type="domain" description="J" evidence="1">
    <location>
        <begin position="45"/>
        <end position="109"/>
    </location>
</feature>